<dbReference type="Pfam" id="PF00246">
    <property type="entry name" value="Peptidase_M14"/>
    <property type="match status" value="1"/>
</dbReference>
<dbReference type="SUPFAM" id="SSF53187">
    <property type="entry name" value="Zn-dependent exopeptidases"/>
    <property type="match status" value="1"/>
</dbReference>
<dbReference type="EMBL" id="WMIB01000013">
    <property type="protein sequence ID" value="MTH54339.1"/>
    <property type="molecule type" value="Genomic_DNA"/>
</dbReference>
<keyword evidence="4" id="KW-0964">Secreted</keyword>
<name>A0A7X2S625_9BACI</name>
<dbReference type="AlphaFoldDB" id="A0A7X2S625"/>
<feature type="active site" description="Proton donor/acceptor" evidence="10">
    <location>
        <position position="312"/>
    </location>
</feature>
<protein>
    <submittedName>
        <fullName evidence="13">Peptidase M14</fullName>
    </submittedName>
</protein>
<accession>A0A7X2S625</accession>
<dbReference type="PROSITE" id="PS52035">
    <property type="entry name" value="PEPTIDASE_M14"/>
    <property type="match status" value="1"/>
</dbReference>
<evidence type="ECO:0000256" key="1">
    <source>
        <dbReference type="ARBA" id="ARBA00001947"/>
    </source>
</evidence>
<keyword evidence="5" id="KW-0645">Protease</keyword>
<proteinExistence type="inferred from homology"/>
<dbReference type="SMART" id="SM00631">
    <property type="entry name" value="Zn_pept"/>
    <property type="match status" value="1"/>
</dbReference>
<organism evidence="13 14">
    <name type="scientific">Metabacillus mangrovi</name>
    <dbReference type="NCBI Taxonomy" id="1491830"/>
    <lineage>
        <taxon>Bacteria</taxon>
        <taxon>Bacillati</taxon>
        <taxon>Bacillota</taxon>
        <taxon>Bacilli</taxon>
        <taxon>Bacillales</taxon>
        <taxon>Bacillaceae</taxon>
        <taxon>Metabacillus</taxon>
    </lineage>
</organism>
<feature type="domain" description="Peptidase M14" evidence="12">
    <location>
        <begin position="65"/>
        <end position="341"/>
    </location>
</feature>
<evidence type="ECO:0000256" key="9">
    <source>
        <dbReference type="ARBA" id="ARBA00023180"/>
    </source>
</evidence>
<dbReference type="CDD" id="cd06242">
    <property type="entry name" value="M14-like"/>
    <property type="match status" value="1"/>
</dbReference>
<evidence type="ECO:0000256" key="7">
    <source>
        <dbReference type="ARBA" id="ARBA00022801"/>
    </source>
</evidence>
<keyword evidence="6 11" id="KW-0732">Signal</keyword>
<comment type="caution">
    <text evidence="13">The sequence shown here is derived from an EMBL/GenBank/DDBJ whole genome shotgun (WGS) entry which is preliminary data.</text>
</comment>
<evidence type="ECO:0000256" key="6">
    <source>
        <dbReference type="ARBA" id="ARBA00022729"/>
    </source>
</evidence>
<keyword evidence="8" id="KW-0843">Virulence</keyword>
<feature type="signal peptide" evidence="11">
    <location>
        <begin position="1"/>
        <end position="27"/>
    </location>
</feature>
<dbReference type="GO" id="GO:0004181">
    <property type="term" value="F:metallocarboxypeptidase activity"/>
    <property type="evidence" value="ECO:0007669"/>
    <property type="project" value="InterPro"/>
</dbReference>
<comment type="subcellular location">
    <subcellularLocation>
        <location evidence="2">Secreted</location>
    </subcellularLocation>
</comment>
<dbReference type="Proteomes" id="UP000434639">
    <property type="component" value="Unassembled WGS sequence"/>
</dbReference>
<dbReference type="GO" id="GO:0005615">
    <property type="term" value="C:extracellular space"/>
    <property type="evidence" value="ECO:0007669"/>
    <property type="project" value="TreeGrafter"/>
</dbReference>
<dbReference type="GO" id="GO:0006508">
    <property type="term" value="P:proteolysis"/>
    <property type="evidence" value="ECO:0007669"/>
    <property type="project" value="UniProtKB-KW"/>
</dbReference>
<evidence type="ECO:0000256" key="4">
    <source>
        <dbReference type="ARBA" id="ARBA00022525"/>
    </source>
</evidence>
<dbReference type="PANTHER" id="PTHR11705">
    <property type="entry name" value="PROTEASE FAMILY M14 CARBOXYPEPTIDASE A,B"/>
    <property type="match status" value="1"/>
</dbReference>
<reference evidence="13 14" key="1">
    <citation type="journal article" date="2017" name="Int. J. Syst. Evol. Microbiol.">
        <title>Bacillus mangrovi sp. nov., isolated from a sediment sample from a mangrove forest.</title>
        <authorList>
            <person name="Gupta V."/>
            <person name="Singh P.K."/>
            <person name="Korpole S."/>
            <person name="Tanuku N.R.S."/>
            <person name="Pinnaka A.K."/>
        </authorList>
    </citation>
    <scope>NUCLEOTIDE SEQUENCE [LARGE SCALE GENOMIC DNA]</scope>
    <source>
        <strain evidence="13 14">KCTC 33872</strain>
    </source>
</reference>
<evidence type="ECO:0000256" key="11">
    <source>
        <dbReference type="SAM" id="SignalP"/>
    </source>
</evidence>
<comment type="cofactor">
    <cofactor evidence="1">
        <name>Zn(2+)</name>
        <dbReference type="ChEBI" id="CHEBI:29105"/>
    </cofactor>
</comment>
<evidence type="ECO:0000313" key="14">
    <source>
        <dbReference type="Proteomes" id="UP000434639"/>
    </source>
</evidence>
<dbReference type="Gene3D" id="3.40.630.10">
    <property type="entry name" value="Zn peptidases"/>
    <property type="match status" value="1"/>
</dbReference>
<dbReference type="RefSeq" id="WP_155112853.1">
    <property type="nucleotide sequence ID" value="NZ_WMIB01000013.1"/>
</dbReference>
<keyword evidence="14" id="KW-1185">Reference proteome</keyword>
<evidence type="ECO:0000256" key="5">
    <source>
        <dbReference type="ARBA" id="ARBA00022670"/>
    </source>
</evidence>
<dbReference type="InterPro" id="IPR000834">
    <property type="entry name" value="Peptidase_M14"/>
</dbReference>
<evidence type="ECO:0000256" key="2">
    <source>
        <dbReference type="ARBA" id="ARBA00004613"/>
    </source>
</evidence>
<keyword evidence="9" id="KW-0325">Glycoprotein</keyword>
<evidence type="ECO:0000256" key="10">
    <source>
        <dbReference type="PROSITE-ProRule" id="PRU01379"/>
    </source>
</evidence>
<feature type="chain" id="PRO_5031383259" evidence="11">
    <location>
        <begin position="28"/>
        <end position="541"/>
    </location>
</feature>
<evidence type="ECO:0000256" key="8">
    <source>
        <dbReference type="ARBA" id="ARBA00023026"/>
    </source>
</evidence>
<evidence type="ECO:0000256" key="3">
    <source>
        <dbReference type="ARBA" id="ARBA00005988"/>
    </source>
</evidence>
<comment type="similarity">
    <text evidence="3 10">Belongs to the peptidase M14 family.</text>
</comment>
<dbReference type="GO" id="GO:0008270">
    <property type="term" value="F:zinc ion binding"/>
    <property type="evidence" value="ECO:0007669"/>
    <property type="project" value="InterPro"/>
</dbReference>
<dbReference type="PANTHER" id="PTHR11705:SF83">
    <property type="entry name" value="INACTIVE METALLOCARBOXYPEPTIDASE ECM14"/>
    <property type="match status" value="1"/>
</dbReference>
<evidence type="ECO:0000313" key="13">
    <source>
        <dbReference type="EMBL" id="MTH54339.1"/>
    </source>
</evidence>
<dbReference type="OrthoDB" id="5294005at2"/>
<evidence type="ECO:0000259" key="12">
    <source>
        <dbReference type="PROSITE" id="PS52035"/>
    </source>
</evidence>
<gene>
    <name evidence="13" type="ORF">GKZ89_13085</name>
</gene>
<keyword evidence="7" id="KW-0378">Hydrolase</keyword>
<sequence length="541" mass="60019">MTKWKKWGLAAASAGLILASGNPAADAAETPYYGKQYSQPEQVLKLYPEVPPEVQTPAFAREGNSFTSQEELEKYVEGLKKETKNLSVKSIGTSQSGRPILALYFSKDRKISKSGVSLKPTVWLQGQIHGNEPAAGEAVLAMAKKMSGKLGDEVLDKINVIIIPRINPDGSFLFKRQLENGLDGNRDHVKLESQEVKAVHREFNRYMPEVVIDAHEYGVGQEFAKIGLLKYHDLLLLSGKNLNIPKNIRTLSDDYFLENTEEALDKQNFSNEPYYTSGMNSNGEIEVEEGSTEARIGRNAFGLSPAVSFLVETRGIGIGRENFSRRTAAQIATHEKIIRLTAEQAGKVKTEVVKERLKLIRKGLMANDKDPIVIDSENKEIEGKTLEMVDIKSGSVKEVPVKYKSASKAKAVLTRERPTAYILETGEELAAAKLRDQGLKSFTVKKDLVIDAETFQVTEKEADGKYEGIEVSKIKTKVQKEKVTVPKGSIIFLTAQPQAGLLSLSLEPESVDSYESFGFIKSEPGEKLPVYRFMDDIRKLK</sequence>